<comment type="similarity">
    <text evidence="2">Belongs to the NSA1 family.</text>
</comment>
<dbReference type="FunCoup" id="K5W7A5">
    <property type="interactions" value="258"/>
</dbReference>
<evidence type="ECO:0000256" key="4">
    <source>
        <dbReference type="ARBA" id="ARBA00014234"/>
    </source>
</evidence>
<dbReference type="RefSeq" id="XP_007326049.1">
    <property type="nucleotide sequence ID" value="XM_007325987.1"/>
</dbReference>
<gene>
    <name evidence="6" type="ORF">AGABI1DRAFT_33715</name>
</gene>
<feature type="region of interest" description="Disordered" evidence="5">
    <location>
        <begin position="372"/>
        <end position="404"/>
    </location>
</feature>
<evidence type="ECO:0000313" key="6">
    <source>
        <dbReference type="EMBL" id="EKM82724.1"/>
    </source>
</evidence>
<dbReference type="GO" id="GO:0042273">
    <property type="term" value="P:ribosomal large subunit biogenesis"/>
    <property type="evidence" value="ECO:0007669"/>
    <property type="project" value="InterPro"/>
</dbReference>
<sequence>MPRFLLGDEQGQIKSLTYGIEKDPNYRLTTLSRRVKDGKKSSIQRLAGVEVGGSKTVLAAYSDGNLALSNLQDEEKLDITKEWKEPRFKKDSAFIGLASNLNKIYSCTSNGALQITSTQDILSDTSPSFQRLSLPTRLHDWKLSPNGSTFAYGGDEVDVSVWDTEVAFQTQAEDSNNSSVTHKKRKRKDDLFPGEVWRAKNVPNDSLGLRQPVRIISIDYLSTGSSGHHIVTGTQLGDIRRYDTRAARRPITDWKGVGKVGGIQVVKKGLHAHELFASDCGTNLFSIDLRNGRTICAYKGLSGAVTSIAPSSGIMASTANDRYARIHSTFPPPAREGQNIDRKGEVSEKIYVASMPTVVIWDYTFDDASKDGALPSEEDDDVWNDLEEVGDSDAETGRGKKRRS</sequence>
<dbReference type="InterPro" id="IPR015943">
    <property type="entry name" value="WD40/YVTN_repeat-like_dom_sf"/>
</dbReference>
<dbReference type="STRING" id="597362.K5W7A5"/>
<evidence type="ECO:0000256" key="2">
    <source>
        <dbReference type="ARBA" id="ARBA00007861"/>
    </source>
</evidence>
<dbReference type="eggNOG" id="KOG3881">
    <property type="taxonomic scope" value="Eukaryota"/>
</dbReference>
<evidence type="ECO:0000256" key="3">
    <source>
        <dbReference type="ARBA" id="ARBA00011187"/>
    </source>
</evidence>
<dbReference type="AlphaFoldDB" id="K5W7A5"/>
<reference evidence="7" key="1">
    <citation type="journal article" date="2012" name="Proc. Natl. Acad. Sci. U.S.A.">
        <title>Genome sequence of the button mushroom Agaricus bisporus reveals mechanisms governing adaptation to a humic-rich ecological niche.</title>
        <authorList>
            <person name="Morin E."/>
            <person name="Kohler A."/>
            <person name="Baker A.R."/>
            <person name="Foulongne-Oriol M."/>
            <person name="Lombard V."/>
            <person name="Nagy L.G."/>
            <person name="Ohm R.A."/>
            <person name="Patyshakuliyeva A."/>
            <person name="Brun A."/>
            <person name="Aerts A.L."/>
            <person name="Bailey A.M."/>
            <person name="Billette C."/>
            <person name="Coutinho P.M."/>
            <person name="Deakin G."/>
            <person name="Doddapaneni H."/>
            <person name="Floudas D."/>
            <person name="Grimwood J."/>
            <person name="Hilden K."/>
            <person name="Kuees U."/>
            <person name="LaButti K.M."/>
            <person name="Lapidus A."/>
            <person name="Lindquist E.A."/>
            <person name="Lucas S.M."/>
            <person name="Murat C."/>
            <person name="Riley R.W."/>
            <person name="Salamov A.A."/>
            <person name="Schmutz J."/>
            <person name="Subramanian V."/>
            <person name="Woesten H.A.B."/>
            <person name="Xu J."/>
            <person name="Eastwood D.C."/>
            <person name="Foster G.D."/>
            <person name="Sonnenberg A.S."/>
            <person name="Cullen D."/>
            <person name="de Vries R.P."/>
            <person name="Lundell T."/>
            <person name="Hibbett D.S."/>
            <person name="Henrissat B."/>
            <person name="Burton K.S."/>
            <person name="Kerrigan R.W."/>
            <person name="Challen M.P."/>
            <person name="Grigoriev I.V."/>
            <person name="Martin F."/>
        </authorList>
    </citation>
    <scope>NUCLEOTIDE SEQUENCE [LARGE SCALE GENOMIC DNA]</scope>
    <source>
        <strain evidence="7">JB137-S8 / ATCC MYA-4627 / FGSC 10392</strain>
    </source>
</reference>
<dbReference type="InParanoid" id="K5W7A5"/>
<dbReference type="GO" id="GO:0005730">
    <property type="term" value="C:nucleolus"/>
    <property type="evidence" value="ECO:0007669"/>
    <property type="project" value="InterPro"/>
</dbReference>
<organism evidence="6 7">
    <name type="scientific">Agaricus bisporus var. burnettii (strain JB137-S8 / ATCC MYA-4627 / FGSC 10392)</name>
    <name type="common">White button mushroom</name>
    <dbReference type="NCBI Taxonomy" id="597362"/>
    <lineage>
        <taxon>Eukaryota</taxon>
        <taxon>Fungi</taxon>
        <taxon>Dikarya</taxon>
        <taxon>Basidiomycota</taxon>
        <taxon>Agaricomycotina</taxon>
        <taxon>Agaricomycetes</taxon>
        <taxon>Agaricomycetidae</taxon>
        <taxon>Agaricales</taxon>
        <taxon>Agaricineae</taxon>
        <taxon>Agaricaceae</taxon>
        <taxon>Agaricus</taxon>
    </lineage>
</organism>
<dbReference type="OrthoDB" id="18388at2759"/>
<dbReference type="InterPro" id="IPR037379">
    <property type="entry name" value="WDR74/Nsa1"/>
</dbReference>
<comment type="subunit">
    <text evidence="3">Component of the pre-66S ribosomal particle.</text>
</comment>
<protein>
    <recommendedName>
        <fullName evidence="4">Ribosome biogenesis protein NSA1</fullName>
    </recommendedName>
</protein>
<accession>K5W7A5</accession>
<dbReference type="Gene3D" id="2.130.10.10">
    <property type="entry name" value="YVTN repeat-like/Quinoprotein amine dehydrogenase"/>
    <property type="match status" value="1"/>
</dbReference>
<comment type="function">
    <text evidence="1">Involved in the biogenesis of the 60S ribosomal subunit.</text>
</comment>
<evidence type="ECO:0000313" key="7">
    <source>
        <dbReference type="Proteomes" id="UP000008493"/>
    </source>
</evidence>
<name>K5W7A5_AGABU</name>
<dbReference type="EMBL" id="JH971386">
    <property type="protein sequence ID" value="EKM82724.1"/>
    <property type="molecule type" value="Genomic_DNA"/>
</dbReference>
<dbReference type="GeneID" id="18829060"/>
<proteinExistence type="inferred from homology"/>
<dbReference type="PANTHER" id="PTHR16038">
    <property type="entry name" value="NOP SEVEN ASSOCIATED PROTEIN 1"/>
    <property type="match status" value="1"/>
</dbReference>
<dbReference type="HOGENOM" id="CLU_033769_1_0_1"/>
<dbReference type="InterPro" id="IPR036322">
    <property type="entry name" value="WD40_repeat_dom_sf"/>
</dbReference>
<evidence type="ECO:0000256" key="5">
    <source>
        <dbReference type="SAM" id="MobiDB-lite"/>
    </source>
</evidence>
<evidence type="ECO:0000256" key="1">
    <source>
        <dbReference type="ARBA" id="ARBA00002889"/>
    </source>
</evidence>
<dbReference type="KEGG" id="abp:AGABI1DRAFT33715"/>
<keyword evidence="7" id="KW-1185">Reference proteome</keyword>
<dbReference type="Proteomes" id="UP000008493">
    <property type="component" value="Unassembled WGS sequence"/>
</dbReference>
<dbReference type="GO" id="GO:0030687">
    <property type="term" value="C:preribosome, large subunit precursor"/>
    <property type="evidence" value="ECO:0007669"/>
    <property type="project" value="TreeGrafter"/>
</dbReference>
<dbReference type="OMA" id="PRRANIT"/>
<dbReference type="PANTHER" id="PTHR16038:SF4">
    <property type="entry name" value="WD REPEAT-CONTAINING PROTEIN 74"/>
    <property type="match status" value="1"/>
</dbReference>
<feature type="compositionally biased region" description="Acidic residues" evidence="5">
    <location>
        <begin position="376"/>
        <end position="394"/>
    </location>
</feature>
<dbReference type="SUPFAM" id="SSF50978">
    <property type="entry name" value="WD40 repeat-like"/>
    <property type="match status" value="1"/>
</dbReference>